<dbReference type="GO" id="GO:0043130">
    <property type="term" value="F:ubiquitin binding"/>
    <property type="evidence" value="ECO:0007669"/>
    <property type="project" value="TreeGrafter"/>
</dbReference>
<evidence type="ECO:0000256" key="3">
    <source>
        <dbReference type="PROSITE-ProRule" id="PRU00125"/>
    </source>
</evidence>
<accession>A0AAV8S157</accession>
<dbReference type="InterPro" id="IPR045218">
    <property type="entry name" value="DA1-like"/>
</dbReference>
<dbReference type="GO" id="GO:0046872">
    <property type="term" value="F:metal ion binding"/>
    <property type="evidence" value="ECO:0007669"/>
    <property type="project" value="UniProtKB-KW"/>
</dbReference>
<dbReference type="PANTHER" id="PTHR24209:SF25">
    <property type="entry name" value="PROTEIN DA1-RELATED 1"/>
    <property type="match status" value="1"/>
</dbReference>
<feature type="compositionally biased region" description="Low complexity" evidence="4">
    <location>
        <begin position="516"/>
        <end position="529"/>
    </location>
</feature>
<dbReference type="InterPro" id="IPR001781">
    <property type="entry name" value="Znf_LIM"/>
</dbReference>
<dbReference type="EMBL" id="JAQQAF010000001">
    <property type="protein sequence ID" value="KAJ8513095.1"/>
    <property type="molecule type" value="Genomic_DNA"/>
</dbReference>
<dbReference type="PROSITE" id="PS00478">
    <property type="entry name" value="LIM_DOMAIN_1"/>
    <property type="match status" value="1"/>
</dbReference>
<organism evidence="6 7">
    <name type="scientific">Ensete ventricosum</name>
    <name type="common">Abyssinian banana</name>
    <name type="synonym">Musa ensete</name>
    <dbReference type="NCBI Taxonomy" id="4639"/>
    <lineage>
        <taxon>Eukaryota</taxon>
        <taxon>Viridiplantae</taxon>
        <taxon>Streptophyta</taxon>
        <taxon>Embryophyta</taxon>
        <taxon>Tracheophyta</taxon>
        <taxon>Spermatophyta</taxon>
        <taxon>Magnoliopsida</taxon>
        <taxon>Liliopsida</taxon>
        <taxon>Zingiberales</taxon>
        <taxon>Musaceae</taxon>
        <taxon>Ensete</taxon>
    </lineage>
</organism>
<reference evidence="6 7" key="1">
    <citation type="submission" date="2022-12" db="EMBL/GenBank/DDBJ databases">
        <title>Chromosome-scale assembly of the Ensete ventricosum genome.</title>
        <authorList>
            <person name="Dussert Y."/>
            <person name="Stocks J."/>
            <person name="Wendawek A."/>
            <person name="Woldeyes F."/>
            <person name="Nichols R.A."/>
            <person name="Borrell J.S."/>
        </authorList>
    </citation>
    <scope>NUCLEOTIDE SEQUENCE [LARGE SCALE GENOMIC DNA]</scope>
    <source>
        <strain evidence="7">cv. Maze</strain>
        <tissue evidence="6">Seeds</tissue>
    </source>
</reference>
<dbReference type="CDD" id="cd08368">
    <property type="entry name" value="LIM"/>
    <property type="match status" value="1"/>
</dbReference>
<dbReference type="SMART" id="SM00726">
    <property type="entry name" value="UIM"/>
    <property type="match status" value="2"/>
</dbReference>
<dbReference type="InterPro" id="IPR022087">
    <property type="entry name" value="DA1-like_dom"/>
</dbReference>
<dbReference type="Proteomes" id="UP001222027">
    <property type="component" value="Unassembled WGS sequence"/>
</dbReference>
<protein>
    <recommendedName>
        <fullName evidence="5">LIM zinc-binding domain-containing protein</fullName>
    </recommendedName>
</protein>
<sequence length="918" mass="104590">MNSMRTARRGFLPKQQHLCLLQGIKDGFLGPPHLLILPLKTPPSFSRLQNHFPCSIIPLSRKPRRWRHLSPSTQSDVVFLANHFLRCLLTLVIRKGRREKKKRQNLLVIITSGSMVWLNKLFKGSNLKISAGQYHGRHADDGFWNEPSSSTGIQREYGDEDTDQALALSLSEEGQEKGKTIDKSHLEEDEQLAKALQESLNAEYPPRQNGQIYQPNPFSFPSVSRRCAGCNKEVGRDRYLTTVGAVWHPECLRCHGCNKPITDYELSLYANRPYHRSCYRKLYHPKCDVCKQYIPAIRDGHIEYRVQPFWGQRYCPLHERDGTPRCCSCERMELQPSDTKYVTLDDGRKLCLECLNFAIMDTSECQPLHLNIKEFYEGLYMKVEQQIPLLLVERQALNEAMDGEKNGHHHLPETRGLCLSEEQIVRTVLRRPIMGTGHRLTDMITGPYRLIRRCDVTAILILYGLPRLLTGSILAHEMMHAWLRLNGYGSLNLEVEEGICQVLAQMWLDSEIVAGSGSNVASTSSSSSTTRPSKKGARTQSERKLGEFFKHQIESDASPVYGAGYRAATRAVNRAQCGMSRLKACDSPSFQAVPLFFLGSLEFGVWESGDKMASSVPKPMLHGRRLFELLEEQQEPFLLDVYLLEHGYSDRAMNPSAAAFMCWHGGACRRLRRFSTHGCRRKRSGLLRCLLNKVVYGKVIRKAWRWDGGAIGIGRWNVFRSLFEMKGKSNAVEFRRLSCSCGTDEGDPEREEQWRAMGGSDQRSPVSVLELHSDEVEEEVPSTSGFDSPKDTKEAPWIGLEEHPNTRNQFLHPRRFLSDWLKEVEGRLSTPHECPSPERSGKVTKEGTMILSWENRGCALGNISRLIDFDFSESRKEWSHFRHEIGEVGTEIEQIIFEEISEEAVLDVLRCHSTSETC</sequence>
<dbReference type="Pfam" id="PF00412">
    <property type="entry name" value="LIM"/>
    <property type="match status" value="1"/>
</dbReference>
<evidence type="ECO:0000256" key="2">
    <source>
        <dbReference type="ARBA" id="ARBA00022833"/>
    </source>
</evidence>
<dbReference type="Gene3D" id="2.10.110.10">
    <property type="entry name" value="Cysteine Rich Protein"/>
    <property type="match status" value="1"/>
</dbReference>
<dbReference type="PROSITE" id="PS50330">
    <property type="entry name" value="UIM"/>
    <property type="match status" value="1"/>
</dbReference>
<keyword evidence="1 3" id="KW-0479">Metal-binding</keyword>
<name>A0AAV8S157_ENSVE</name>
<keyword evidence="7" id="KW-1185">Reference proteome</keyword>
<evidence type="ECO:0000313" key="7">
    <source>
        <dbReference type="Proteomes" id="UP001222027"/>
    </source>
</evidence>
<dbReference type="PANTHER" id="PTHR24209">
    <property type="entry name" value="PROTEIN DA1-RELATED 2"/>
    <property type="match status" value="1"/>
</dbReference>
<proteinExistence type="predicted"/>
<evidence type="ECO:0000259" key="5">
    <source>
        <dbReference type="PROSITE" id="PS50023"/>
    </source>
</evidence>
<dbReference type="Pfam" id="PF12315">
    <property type="entry name" value="DA1-like"/>
    <property type="match status" value="1"/>
</dbReference>
<evidence type="ECO:0000256" key="4">
    <source>
        <dbReference type="SAM" id="MobiDB-lite"/>
    </source>
</evidence>
<keyword evidence="2 3" id="KW-0862">Zinc</keyword>
<evidence type="ECO:0000313" key="6">
    <source>
        <dbReference type="EMBL" id="KAJ8513095.1"/>
    </source>
</evidence>
<keyword evidence="3" id="KW-0440">LIM domain</keyword>
<dbReference type="CDD" id="cd09396">
    <property type="entry name" value="LIM_DA1"/>
    <property type="match status" value="1"/>
</dbReference>
<dbReference type="InterPro" id="IPR003903">
    <property type="entry name" value="UIM_dom"/>
</dbReference>
<gene>
    <name evidence="6" type="ORF">OPV22_003529</name>
</gene>
<comment type="caution">
    <text evidence="6">The sequence shown here is derived from an EMBL/GenBank/DDBJ whole genome shotgun (WGS) entry which is preliminary data.</text>
</comment>
<feature type="region of interest" description="Disordered" evidence="4">
    <location>
        <begin position="516"/>
        <end position="541"/>
    </location>
</feature>
<dbReference type="SUPFAM" id="SSF57716">
    <property type="entry name" value="Glucocorticoid receptor-like (DNA-binding domain)"/>
    <property type="match status" value="2"/>
</dbReference>
<evidence type="ECO:0000256" key="1">
    <source>
        <dbReference type="ARBA" id="ARBA00022723"/>
    </source>
</evidence>
<dbReference type="AlphaFoldDB" id="A0AAV8S157"/>
<dbReference type="PROSITE" id="PS50023">
    <property type="entry name" value="LIM_DOMAIN_2"/>
    <property type="match status" value="1"/>
</dbReference>
<dbReference type="SMART" id="SM00132">
    <property type="entry name" value="LIM"/>
    <property type="match status" value="1"/>
</dbReference>
<feature type="domain" description="LIM zinc-binding" evidence="5">
    <location>
        <begin position="225"/>
        <end position="285"/>
    </location>
</feature>